<dbReference type="Pfam" id="PF14344">
    <property type="entry name" value="DUF4397"/>
    <property type="match status" value="1"/>
</dbReference>
<comment type="caution">
    <text evidence="2">The sequence shown here is derived from an EMBL/GenBank/DDBJ whole genome shotgun (WGS) entry which is preliminary data.</text>
</comment>
<reference evidence="2 3" key="1">
    <citation type="journal article" date="2018" name="Nat. Biotechnol.">
        <title>A standardized bacterial taxonomy based on genome phylogeny substantially revises the tree of life.</title>
        <authorList>
            <person name="Parks D.H."/>
            <person name="Chuvochina M."/>
            <person name="Waite D.W."/>
            <person name="Rinke C."/>
            <person name="Skarshewski A."/>
            <person name="Chaumeil P.A."/>
            <person name="Hugenholtz P."/>
        </authorList>
    </citation>
    <scope>NUCLEOTIDE SEQUENCE [LARGE SCALE GENOMIC DNA]</scope>
    <source>
        <strain evidence="2">UBA8844</strain>
    </source>
</reference>
<dbReference type="AlphaFoldDB" id="A0A3D4V6N8"/>
<gene>
    <name evidence="2" type="ORF">DGD08_06325</name>
</gene>
<feature type="domain" description="DUF4397" evidence="1">
    <location>
        <begin position="94"/>
        <end position="210"/>
    </location>
</feature>
<protein>
    <submittedName>
        <fullName evidence="2">DUF4397 domain-containing protein</fullName>
    </submittedName>
</protein>
<dbReference type="Proteomes" id="UP000264071">
    <property type="component" value="Unassembled WGS sequence"/>
</dbReference>
<organism evidence="2 3">
    <name type="scientific">Gemmatimonas aurantiaca</name>
    <dbReference type="NCBI Taxonomy" id="173480"/>
    <lineage>
        <taxon>Bacteria</taxon>
        <taxon>Pseudomonadati</taxon>
        <taxon>Gemmatimonadota</taxon>
        <taxon>Gemmatimonadia</taxon>
        <taxon>Gemmatimonadales</taxon>
        <taxon>Gemmatimonadaceae</taxon>
        <taxon>Gemmatimonas</taxon>
    </lineage>
</organism>
<evidence type="ECO:0000313" key="3">
    <source>
        <dbReference type="Proteomes" id="UP000264071"/>
    </source>
</evidence>
<dbReference type="InterPro" id="IPR025510">
    <property type="entry name" value="DUF4397"/>
</dbReference>
<accession>A0A3D4V6N8</accession>
<proteinExistence type="predicted"/>
<evidence type="ECO:0000259" key="1">
    <source>
        <dbReference type="Pfam" id="PF14344"/>
    </source>
</evidence>
<dbReference type="EMBL" id="DPIY01000006">
    <property type="protein sequence ID" value="HCT56813.1"/>
    <property type="molecule type" value="Genomic_DNA"/>
</dbReference>
<name>A0A3D4V6N8_9BACT</name>
<evidence type="ECO:0000313" key="2">
    <source>
        <dbReference type="EMBL" id="HCT56813.1"/>
    </source>
</evidence>
<sequence>MVAAMASEDTAVRTARCVHSDATDRCSPSSNSRLYGDPAMLNHTRSLILVAAAVIATQACSREAGDDRAVETRSEDGTLANTMSADSADERGVALVRVVNAVPMSRELMIRADEMHVLPSVKFQAASAYQPIDQTWASFQVGDTVGGTFVPLNTNRELLTNGDRYSLIVLKNQDGTKFETLVVRDQLVQEPGKAAIRFVHAAPGVREVIVQPRNGDRLVEGLDYGEEHAYKMIDPWSGVLEVRADNRNESLLSTPKMNFEAGKAYTLVLSRNRQGKVDLFWFADAPMN</sequence>